<dbReference type="EMBL" id="CAMGYJ010000009">
    <property type="protein sequence ID" value="CAI0471456.1"/>
    <property type="molecule type" value="Genomic_DNA"/>
</dbReference>
<comment type="caution">
    <text evidence="1">The sequence shown here is derived from an EMBL/GenBank/DDBJ whole genome shotgun (WGS) entry which is preliminary data.</text>
</comment>
<organism evidence="1 2">
    <name type="scientific">Linum tenue</name>
    <dbReference type="NCBI Taxonomy" id="586396"/>
    <lineage>
        <taxon>Eukaryota</taxon>
        <taxon>Viridiplantae</taxon>
        <taxon>Streptophyta</taxon>
        <taxon>Embryophyta</taxon>
        <taxon>Tracheophyta</taxon>
        <taxon>Spermatophyta</taxon>
        <taxon>Magnoliopsida</taxon>
        <taxon>eudicotyledons</taxon>
        <taxon>Gunneridae</taxon>
        <taxon>Pentapetalae</taxon>
        <taxon>rosids</taxon>
        <taxon>fabids</taxon>
        <taxon>Malpighiales</taxon>
        <taxon>Linaceae</taxon>
        <taxon>Linum</taxon>
    </lineage>
</organism>
<keyword evidence="2" id="KW-1185">Reference proteome</keyword>
<evidence type="ECO:0000313" key="2">
    <source>
        <dbReference type="Proteomes" id="UP001154282"/>
    </source>
</evidence>
<sequence length="77" mass="8447">MSRIDDDERRLYQCARKYEQIVNQGSKASKDSAAHLPSYEAAGNDGEVFVESITKFLHEFSAESAAETDSSSSASLL</sequence>
<protein>
    <submittedName>
        <fullName evidence="1">Uncharacterized protein</fullName>
    </submittedName>
</protein>
<name>A0AAV0PMF7_9ROSI</name>
<dbReference type="Proteomes" id="UP001154282">
    <property type="component" value="Unassembled WGS sequence"/>
</dbReference>
<accession>A0AAV0PMF7</accession>
<proteinExistence type="predicted"/>
<dbReference type="AlphaFoldDB" id="A0AAV0PMF7"/>
<evidence type="ECO:0000313" key="1">
    <source>
        <dbReference type="EMBL" id="CAI0471456.1"/>
    </source>
</evidence>
<gene>
    <name evidence="1" type="ORF">LITE_LOCUS38911</name>
</gene>
<reference evidence="1" key="1">
    <citation type="submission" date="2022-08" db="EMBL/GenBank/DDBJ databases">
        <authorList>
            <person name="Gutierrez-Valencia J."/>
        </authorList>
    </citation>
    <scope>NUCLEOTIDE SEQUENCE</scope>
</reference>